<dbReference type="Proteomes" id="UP000759537">
    <property type="component" value="Unassembled WGS sequence"/>
</dbReference>
<proteinExistence type="predicted"/>
<evidence type="ECO:0000313" key="1">
    <source>
        <dbReference type="EMBL" id="KAF8480022.1"/>
    </source>
</evidence>
<reference evidence="1" key="2">
    <citation type="journal article" date="2020" name="Nat. Commun.">
        <title>Large-scale genome sequencing of mycorrhizal fungi provides insights into the early evolution of symbiotic traits.</title>
        <authorList>
            <person name="Miyauchi S."/>
            <person name="Kiss E."/>
            <person name="Kuo A."/>
            <person name="Drula E."/>
            <person name="Kohler A."/>
            <person name="Sanchez-Garcia M."/>
            <person name="Morin E."/>
            <person name="Andreopoulos B."/>
            <person name="Barry K.W."/>
            <person name="Bonito G."/>
            <person name="Buee M."/>
            <person name="Carver A."/>
            <person name="Chen C."/>
            <person name="Cichocki N."/>
            <person name="Clum A."/>
            <person name="Culley D."/>
            <person name="Crous P.W."/>
            <person name="Fauchery L."/>
            <person name="Girlanda M."/>
            <person name="Hayes R.D."/>
            <person name="Keri Z."/>
            <person name="LaButti K."/>
            <person name="Lipzen A."/>
            <person name="Lombard V."/>
            <person name="Magnuson J."/>
            <person name="Maillard F."/>
            <person name="Murat C."/>
            <person name="Nolan M."/>
            <person name="Ohm R.A."/>
            <person name="Pangilinan J."/>
            <person name="Pereira M.F."/>
            <person name="Perotto S."/>
            <person name="Peter M."/>
            <person name="Pfister S."/>
            <person name="Riley R."/>
            <person name="Sitrit Y."/>
            <person name="Stielow J.B."/>
            <person name="Szollosi G."/>
            <person name="Zifcakova L."/>
            <person name="Stursova M."/>
            <person name="Spatafora J.W."/>
            <person name="Tedersoo L."/>
            <person name="Vaario L.M."/>
            <person name="Yamada A."/>
            <person name="Yan M."/>
            <person name="Wang P."/>
            <person name="Xu J."/>
            <person name="Bruns T."/>
            <person name="Baldrian P."/>
            <person name="Vilgalys R."/>
            <person name="Dunand C."/>
            <person name="Henrissat B."/>
            <person name="Grigoriev I.V."/>
            <person name="Hibbett D."/>
            <person name="Nagy L.G."/>
            <person name="Martin F.M."/>
        </authorList>
    </citation>
    <scope>NUCLEOTIDE SEQUENCE</scope>
    <source>
        <strain evidence="1">Prilba</strain>
    </source>
</reference>
<dbReference type="AlphaFoldDB" id="A0A9P5MVL9"/>
<sequence>MSFKKVPYRKSYKKEMPYPTRGSMLLPNHGCGPRCQVDYNPKDDGPWTTLQIMRILDGDQVEPHTCAMPRYYAIPLILINKHLAFYEAQCHADGTPLVPSSSGSIRQRELREYNYLWRLRYRFLKEIFDMNHEPRLNERWRYVGIHGYLYRMYNRFGHDVHQRYAYWREEIKERRVPYTTPDVADMDWEAYIQEDMTTSTRINAFLWNRISQGYSRVVQDEPPMDGWRAWRAGHRDREPKLYRDPASSPVRELPSELGEVAAAVVEQSQARCEAGVRMAVAPAMVVAAVAASSSSSSSGIAAGSRCGVGVNETEQNTGHEVAALTEPSHSREWALPFPTPVQLLETSQVTITGGPGRLHPGRLTLNVEHNAPDDMEMGLVQCFFFPKEDVKKFGKDAPSHTVVILSPS</sequence>
<accession>A0A9P5MVL9</accession>
<evidence type="ECO:0000313" key="2">
    <source>
        <dbReference type="Proteomes" id="UP000759537"/>
    </source>
</evidence>
<reference evidence="1" key="1">
    <citation type="submission" date="2019-10" db="EMBL/GenBank/DDBJ databases">
        <authorList>
            <consortium name="DOE Joint Genome Institute"/>
            <person name="Kuo A."/>
            <person name="Miyauchi S."/>
            <person name="Kiss E."/>
            <person name="Drula E."/>
            <person name="Kohler A."/>
            <person name="Sanchez-Garcia M."/>
            <person name="Andreopoulos B."/>
            <person name="Barry K.W."/>
            <person name="Bonito G."/>
            <person name="Buee M."/>
            <person name="Carver A."/>
            <person name="Chen C."/>
            <person name="Cichocki N."/>
            <person name="Clum A."/>
            <person name="Culley D."/>
            <person name="Crous P.W."/>
            <person name="Fauchery L."/>
            <person name="Girlanda M."/>
            <person name="Hayes R."/>
            <person name="Keri Z."/>
            <person name="LaButti K."/>
            <person name="Lipzen A."/>
            <person name="Lombard V."/>
            <person name="Magnuson J."/>
            <person name="Maillard F."/>
            <person name="Morin E."/>
            <person name="Murat C."/>
            <person name="Nolan M."/>
            <person name="Ohm R."/>
            <person name="Pangilinan J."/>
            <person name="Pereira M."/>
            <person name="Perotto S."/>
            <person name="Peter M."/>
            <person name="Riley R."/>
            <person name="Sitrit Y."/>
            <person name="Stielow B."/>
            <person name="Szollosi G."/>
            <person name="Zifcakova L."/>
            <person name="Stursova M."/>
            <person name="Spatafora J.W."/>
            <person name="Tedersoo L."/>
            <person name="Vaario L.-M."/>
            <person name="Yamada A."/>
            <person name="Yan M."/>
            <person name="Wang P."/>
            <person name="Xu J."/>
            <person name="Bruns T."/>
            <person name="Baldrian P."/>
            <person name="Vilgalys R."/>
            <person name="Henrissat B."/>
            <person name="Grigoriev I.V."/>
            <person name="Hibbett D."/>
            <person name="Nagy L.G."/>
            <person name="Martin F.M."/>
        </authorList>
    </citation>
    <scope>NUCLEOTIDE SEQUENCE</scope>
    <source>
        <strain evidence="1">Prilba</strain>
    </source>
</reference>
<gene>
    <name evidence="1" type="ORF">DFH94DRAFT_681832</name>
</gene>
<dbReference type="EMBL" id="WHVB01000008">
    <property type="protein sequence ID" value="KAF8480022.1"/>
    <property type="molecule type" value="Genomic_DNA"/>
</dbReference>
<dbReference type="OrthoDB" id="3263639at2759"/>
<name>A0A9P5MVL9_9AGAM</name>
<organism evidence="1 2">
    <name type="scientific">Russula ochroleuca</name>
    <dbReference type="NCBI Taxonomy" id="152965"/>
    <lineage>
        <taxon>Eukaryota</taxon>
        <taxon>Fungi</taxon>
        <taxon>Dikarya</taxon>
        <taxon>Basidiomycota</taxon>
        <taxon>Agaricomycotina</taxon>
        <taxon>Agaricomycetes</taxon>
        <taxon>Russulales</taxon>
        <taxon>Russulaceae</taxon>
        <taxon>Russula</taxon>
    </lineage>
</organism>
<comment type="caution">
    <text evidence="1">The sequence shown here is derived from an EMBL/GenBank/DDBJ whole genome shotgun (WGS) entry which is preliminary data.</text>
</comment>
<keyword evidence="2" id="KW-1185">Reference proteome</keyword>
<protein>
    <submittedName>
        <fullName evidence="1">Uncharacterized protein</fullName>
    </submittedName>
</protein>